<organism evidence="2 3">
    <name type="scientific">Myriangium duriaei CBS 260.36</name>
    <dbReference type="NCBI Taxonomy" id="1168546"/>
    <lineage>
        <taxon>Eukaryota</taxon>
        <taxon>Fungi</taxon>
        <taxon>Dikarya</taxon>
        <taxon>Ascomycota</taxon>
        <taxon>Pezizomycotina</taxon>
        <taxon>Dothideomycetes</taxon>
        <taxon>Dothideomycetidae</taxon>
        <taxon>Myriangiales</taxon>
        <taxon>Myriangiaceae</taxon>
        <taxon>Myriangium</taxon>
    </lineage>
</organism>
<dbReference type="AlphaFoldDB" id="A0A9P4IWU7"/>
<dbReference type="EMBL" id="ML996088">
    <property type="protein sequence ID" value="KAF2151388.1"/>
    <property type="molecule type" value="Genomic_DNA"/>
</dbReference>
<evidence type="ECO:0000256" key="1">
    <source>
        <dbReference type="SAM" id="MobiDB-lite"/>
    </source>
</evidence>
<keyword evidence="3" id="KW-1185">Reference proteome</keyword>
<evidence type="ECO:0000313" key="3">
    <source>
        <dbReference type="Proteomes" id="UP000799439"/>
    </source>
</evidence>
<reference evidence="2" key="1">
    <citation type="journal article" date="2020" name="Stud. Mycol.">
        <title>101 Dothideomycetes genomes: a test case for predicting lifestyles and emergence of pathogens.</title>
        <authorList>
            <person name="Haridas S."/>
            <person name="Albert R."/>
            <person name="Binder M."/>
            <person name="Bloem J."/>
            <person name="Labutti K."/>
            <person name="Salamov A."/>
            <person name="Andreopoulos B."/>
            <person name="Baker S."/>
            <person name="Barry K."/>
            <person name="Bills G."/>
            <person name="Bluhm B."/>
            <person name="Cannon C."/>
            <person name="Castanera R."/>
            <person name="Culley D."/>
            <person name="Daum C."/>
            <person name="Ezra D."/>
            <person name="Gonzalez J."/>
            <person name="Henrissat B."/>
            <person name="Kuo A."/>
            <person name="Liang C."/>
            <person name="Lipzen A."/>
            <person name="Lutzoni F."/>
            <person name="Magnuson J."/>
            <person name="Mondo S."/>
            <person name="Nolan M."/>
            <person name="Ohm R."/>
            <person name="Pangilinan J."/>
            <person name="Park H.-J."/>
            <person name="Ramirez L."/>
            <person name="Alfaro M."/>
            <person name="Sun H."/>
            <person name="Tritt A."/>
            <person name="Yoshinaga Y."/>
            <person name="Zwiers L.-H."/>
            <person name="Turgeon B."/>
            <person name="Goodwin S."/>
            <person name="Spatafora J."/>
            <person name="Crous P."/>
            <person name="Grigoriev I."/>
        </authorList>
    </citation>
    <scope>NUCLEOTIDE SEQUENCE</scope>
    <source>
        <strain evidence="2">CBS 260.36</strain>
    </source>
</reference>
<dbReference type="Proteomes" id="UP000799439">
    <property type="component" value="Unassembled WGS sequence"/>
</dbReference>
<name>A0A9P4IWU7_9PEZI</name>
<comment type="caution">
    <text evidence="2">The sequence shown here is derived from an EMBL/GenBank/DDBJ whole genome shotgun (WGS) entry which is preliminary data.</text>
</comment>
<feature type="compositionally biased region" description="Acidic residues" evidence="1">
    <location>
        <begin position="337"/>
        <end position="353"/>
    </location>
</feature>
<evidence type="ECO:0000313" key="2">
    <source>
        <dbReference type="EMBL" id="KAF2151388.1"/>
    </source>
</evidence>
<protein>
    <submittedName>
        <fullName evidence="2">Uncharacterized protein</fullName>
    </submittedName>
</protein>
<feature type="region of interest" description="Disordered" evidence="1">
    <location>
        <begin position="163"/>
        <end position="187"/>
    </location>
</feature>
<feature type="compositionally biased region" description="Basic and acidic residues" evidence="1">
    <location>
        <begin position="48"/>
        <end position="57"/>
    </location>
</feature>
<gene>
    <name evidence="2" type="ORF">K461DRAFT_280178</name>
</gene>
<feature type="region of interest" description="Disordered" evidence="1">
    <location>
        <begin position="31"/>
        <end position="97"/>
    </location>
</feature>
<proteinExistence type="predicted"/>
<sequence>MTVRRPARPGADLATLAALVAVMDQRTEEYAFCPEDQLPNDPTTPSDPYERHDRDTEYCEPSLLPPSITAPSPEPSSPRNEGRANMFEPPTWENEGGLRDLVSLERLAAESRKSQIDVLRDRLRESELSACQTQREERDKRLRQNLDGRHWRRAQPVKDQMAVGQPGSACINKRGSNEPAMRFGKKPFSPSDLAEVFSSPVDSQLLEAAQRTLEPMSQGPQLLSTIARPFKEEEGIDIGSPSLSAAREPHAIEHQKSPREPVGYSQDLVLPIRETTSSNADRYSASEDEWEKVDNELQMVQSNSDAPEAWAWVDNCRASSESPTLQPVVADNQLDTANDDDNDDDDDWLMMDP</sequence>
<feature type="region of interest" description="Disordered" evidence="1">
    <location>
        <begin position="318"/>
        <end position="353"/>
    </location>
</feature>
<feature type="region of interest" description="Disordered" evidence="1">
    <location>
        <begin position="236"/>
        <end position="264"/>
    </location>
</feature>
<feature type="compositionally biased region" description="Basic and acidic residues" evidence="1">
    <location>
        <begin position="247"/>
        <end position="259"/>
    </location>
</feature>
<accession>A0A9P4IWU7</accession>